<sequence length="255" mass="30041">MATFLSANLDDSILDIPDLDLPIYRIFPRIYFLDLLKSKQNVLVRPRLWDDPFENFFLKCMTETDKGENVSLEPIREKWYGQCWTKKRDTDAMWRIYSHNKDGIRVQSTPRKLIMSLRNTVRLADRGVKCFIGTVEYKKKDAIEAWLEGSVLENVVLNNGRAARTLLVKREEFEHENEVRILYQDIWHTNHETIFKYDFDFESVIDEVATDPRSGVDEPKMLEWYLKSFNISTPVVRSPLYEGVRPIKIRSSIKG</sequence>
<keyword evidence="2" id="KW-1185">Reference proteome</keyword>
<evidence type="ECO:0000313" key="1">
    <source>
        <dbReference type="EMBL" id="MFK2898912.1"/>
    </source>
</evidence>
<protein>
    <submittedName>
        <fullName evidence="1">DUF2971 domain-containing protein</fullName>
    </submittedName>
</protein>
<gene>
    <name evidence="1" type="ORF">ISP15_01000</name>
</gene>
<dbReference type="RefSeq" id="WP_404544075.1">
    <property type="nucleotide sequence ID" value="NZ_JADIKJ010000001.1"/>
</dbReference>
<comment type="caution">
    <text evidence="1">The sequence shown here is derived from an EMBL/GenBank/DDBJ whole genome shotgun (WGS) entry which is preliminary data.</text>
</comment>
<evidence type="ECO:0000313" key="2">
    <source>
        <dbReference type="Proteomes" id="UP001620461"/>
    </source>
</evidence>
<name>A0ABW8JGB6_9GAMM</name>
<dbReference type="Proteomes" id="UP001620461">
    <property type="component" value="Unassembled WGS sequence"/>
</dbReference>
<organism evidence="1 2">
    <name type="scientific">Dyella jejuensis</name>
    <dbReference type="NCBI Taxonomy" id="1432009"/>
    <lineage>
        <taxon>Bacteria</taxon>
        <taxon>Pseudomonadati</taxon>
        <taxon>Pseudomonadota</taxon>
        <taxon>Gammaproteobacteria</taxon>
        <taxon>Lysobacterales</taxon>
        <taxon>Rhodanobacteraceae</taxon>
        <taxon>Dyella</taxon>
    </lineage>
</organism>
<dbReference type="Pfam" id="PF11185">
    <property type="entry name" value="DUF2971"/>
    <property type="match status" value="1"/>
</dbReference>
<dbReference type="EMBL" id="JADIKJ010000001">
    <property type="protein sequence ID" value="MFK2898912.1"/>
    <property type="molecule type" value="Genomic_DNA"/>
</dbReference>
<accession>A0ABW8JGB6</accession>
<proteinExistence type="predicted"/>
<dbReference type="InterPro" id="IPR021352">
    <property type="entry name" value="DUF2971"/>
</dbReference>
<reference evidence="1 2" key="1">
    <citation type="submission" date="2020-10" db="EMBL/GenBank/DDBJ databases">
        <title>Phylogeny of dyella-like bacteria.</title>
        <authorList>
            <person name="Fu J."/>
        </authorList>
    </citation>
    <scope>NUCLEOTIDE SEQUENCE [LARGE SCALE GENOMIC DNA]</scope>
    <source>
        <strain evidence="1 2">JP1</strain>
    </source>
</reference>